<dbReference type="GO" id="GO:0005506">
    <property type="term" value="F:iron ion binding"/>
    <property type="evidence" value="ECO:0007669"/>
    <property type="project" value="InterPro"/>
</dbReference>
<evidence type="ECO:0000256" key="7">
    <source>
        <dbReference type="PIRSR" id="PIRSR602401-1"/>
    </source>
</evidence>
<dbReference type="PROSITE" id="PS00086">
    <property type="entry name" value="CYTOCHROME_P450"/>
    <property type="match status" value="1"/>
</dbReference>
<dbReference type="InterPro" id="IPR036396">
    <property type="entry name" value="Cyt_P450_sf"/>
</dbReference>
<dbReference type="PRINTS" id="PR00463">
    <property type="entry name" value="EP450I"/>
</dbReference>
<evidence type="ECO:0000313" key="10">
    <source>
        <dbReference type="Proteomes" id="UP000197290"/>
    </source>
</evidence>
<dbReference type="InterPro" id="IPR017972">
    <property type="entry name" value="Cyt_P450_CS"/>
</dbReference>
<dbReference type="InterPro" id="IPR050196">
    <property type="entry name" value="Cytochrome_P450_Monoox"/>
</dbReference>
<proteinExistence type="inferred from homology"/>
<keyword evidence="6 8" id="KW-0503">Monooxygenase</keyword>
<reference evidence="9 10" key="1">
    <citation type="submission" date="2017-03" db="EMBL/GenBank/DDBJ databases">
        <title>Genome sequence of Sphingomonas dokdonensis DSM 21029.</title>
        <authorList>
            <person name="Poehlein A."/>
            <person name="Wuebbeler J.H."/>
            <person name="Steinbuechel A."/>
            <person name="Daniel R."/>
        </authorList>
    </citation>
    <scope>NUCLEOTIDE SEQUENCE [LARGE SCALE GENOMIC DNA]</scope>
    <source>
        <strain evidence="9 10">DSM 21029</strain>
    </source>
</reference>
<dbReference type="SUPFAM" id="SSF48264">
    <property type="entry name" value="Cytochrome P450"/>
    <property type="match status" value="1"/>
</dbReference>
<comment type="caution">
    <text evidence="9">The sequence shown here is derived from an EMBL/GenBank/DDBJ whole genome shotgun (WGS) entry which is preliminary data.</text>
</comment>
<dbReference type="PRINTS" id="PR00385">
    <property type="entry name" value="P450"/>
</dbReference>
<dbReference type="GO" id="GO:0004497">
    <property type="term" value="F:monooxygenase activity"/>
    <property type="evidence" value="ECO:0007669"/>
    <property type="project" value="UniProtKB-KW"/>
</dbReference>
<evidence type="ECO:0000313" key="9">
    <source>
        <dbReference type="EMBL" id="OWK33796.1"/>
    </source>
</evidence>
<keyword evidence="5 7" id="KW-0408">Iron</keyword>
<keyword evidence="4 8" id="KW-0560">Oxidoreductase</keyword>
<dbReference type="PANTHER" id="PTHR24291:SF50">
    <property type="entry name" value="BIFUNCTIONAL ALBAFLAVENONE MONOOXYGENASE_TERPENE SYNTHASE"/>
    <property type="match status" value="1"/>
</dbReference>
<comment type="cofactor">
    <cofactor evidence="7">
        <name>heme</name>
        <dbReference type="ChEBI" id="CHEBI:30413"/>
    </cofactor>
</comment>
<gene>
    <name evidence="9" type="primary">ptlI</name>
    <name evidence="9" type="ORF">SPDO_06840</name>
</gene>
<dbReference type="GO" id="GO:0020037">
    <property type="term" value="F:heme binding"/>
    <property type="evidence" value="ECO:0007669"/>
    <property type="project" value="InterPro"/>
</dbReference>
<sequence length="466" mass="52326">MRLPDLGGSRVDGLFVPPFPDPHPKKSSLFWRFVRGWNSWIHVLFQKSYTMKMGEIRTPGLHMYIANELPLVKRIMGEWKDFPKHHLLVRTLDPAIGNSVFSANGDDWATQRAMINPAFQQTALARTFAMMRDAADALVARLHALDLRQPVNIDPLMTHVAADVIFRTLFSQSLGEADARRIHNGFNRFQRHAQSASMLRFYRLPSLGFFGRSRRAADDIHAVFAHIVRTRLDAYRTNKDRGPDDILASLLDARHPETGAPFAYDDLMGQVSTIFLAGHETSASALSWALYCLAGDPETQGRARTEVLAAAGDQPLSADMLRQLPFLRQIFRETLRLYPPVAFMPREVRCPTQMRDKALQPGAMLVVSPWLIQRNPEHWPCPHAFNPARFEDPANKATIRDAWLPFGAGPRICVGAGFATQEAVIVLATLLRAFTFHPAPGAAPEPVSRLTLRPKNGVRLVLKRLV</sequence>
<evidence type="ECO:0000256" key="5">
    <source>
        <dbReference type="ARBA" id="ARBA00023004"/>
    </source>
</evidence>
<dbReference type="Pfam" id="PF00067">
    <property type="entry name" value="p450"/>
    <property type="match status" value="1"/>
</dbReference>
<evidence type="ECO:0000256" key="8">
    <source>
        <dbReference type="RuleBase" id="RU000461"/>
    </source>
</evidence>
<protein>
    <submittedName>
        <fullName evidence="9">Pentalenene oxygenase</fullName>
        <ecNumber evidence="9">1.14.13.133</ecNumber>
    </submittedName>
</protein>
<evidence type="ECO:0000256" key="1">
    <source>
        <dbReference type="ARBA" id="ARBA00010617"/>
    </source>
</evidence>
<dbReference type="RefSeq" id="WP_088365997.1">
    <property type="nucleotide sequence ID" value="NZ_NBBI01000001.1"/>
</dbReference>
<keyword evidence="10" id="KW-1185">Reference proteome</keyword>
<dbReference type="Gene3D" id="1.10.630.10">
    <property type="entry name" value="Cytochrome P450"/>
    <property type="match status" value="1"/>
</dbReference>
<comment type="similarity">
    <text evidence="1 8">Belongs to the cytochrome P450 family.</text>
</comment>
<dbReference type="InterPro" id="IPR002401">
    <property type="entry name" value="Cyt_P450_E_grp-I"/>
</dbReference>
<evidence type="ECO:0000256" key="3">
    <source>
        <dbReference type="ARBA" id="ARBA00022723"/>
    </source>
</evidence>
<dbReference type="AlphaFoldDB" id="A0A245ZVL9"/>
<feature type="binding site" description="axial binding residue" evidence="7">
    <location>
        <position position="413"/>
    </location>
    <ligand>
        <name>heme</name>
        <dbReference type="ChEBI" id="CHEBI:30413"/>
    </ligand>
    <ligandPart>
        <name>Fe</name>
        <dbReference type="ChEBI" id="CHEBI:18248"/>
    </ligandPart>
</feature>
<organism evidence="9 10">
    <name type="scientific">Sphingomonas dokdonensis</name>
    <dbReference type="NCBI Taxonomy" id="344880"/>
    <lineage>
        <taxon>Bacteria</taxon>
        <taxon>Pseudomonadati</taxon>
        <taxon>Pseudomonadota</taxon>
        <taxon>Alphaproteobacteria</taxon>
        <taxon>Sphingomonadales</taxon>
        <taxon>Sphingomonadaceae</taxon>
        <taxon>Sphingomonas</taxon>
    </lineage>
</organism>
<keyword evidence="2 7" id="KW-0349">Heme</keyword>
<evidence type="ECO:0000256" key="2">
    <source>
        <dbReference type="ARBA" id="ARBA00022617"/>
    </source>
</evidence>
<accession>A0A245ZVL9</accession>
<evidence type="ECO:0000256" key="4">
    <source>
        <dbReference type="ARBA" id="ARBA00023002"/>
    </source>
</evidence>
<dbReference type="InterPro" id="IPR001128">
    <property type="entry name" value="Cyt_P450"/>
</dbReference>
<evidence type="ECO:0000256" key="6">
    <source>
        <dbReference type="ARBA" id="ARBA00023033"/>
    </source>
</evidence>
<dbReference type="GO" id="GO:0016705">
    <property type="term" value="F:oxidoreductase activity, acting on paired donors, with incorporation or reduction of molecular oxygen"/>
    <property type="evidence" value="ECO:0007669"/>
    <property type="project" value="InterPro"/>
</dbReference>
<dbReference type="Proteomes" id="UP000197290">
    <property type="component" value="Unassembled WGS sequence"/>
</dbReference>
<keyword evidence="3 7" id="KW-0479">Metal-binding</keyword>
<dbReference type="OrthoDB" id="9764248at2"/>
<name>A0A245ZVL9_9SPHN</name>
<dbReference type="EMBL" id="NBBI01000001">
    <property type="protein sequence ID" value="OWK33796.1"/>
    <property type="molecule type" value="Genomic_DNA"/>
</dbReference>
<dbReference type="EC" id="1.14.13.133" evidence="9"/>
<dbReference type="PANTHER" id="PTHR24291">
    <property type="entry name" value="CYTOCHROME P450 FAMILY 4"/>
    <property type="match status" value="1"/>
</dbReference>